<sequence>MSSEEALSTLQQYLNKNVVCRLVTQTQINIQQKKVTNKTGKPVVNLDEFMFWKFIDTILVMILSPRTNMDEYWSSNEILGNPYIKKMITGDAFKQIYQSISWEDENNQNWLQSQIINTVQNQLITNHIETSGLNAFLNDSWNSFTFKKKQREFPYLHLPIHSDAFQKTMLQQKQQTKYYRRVMKQEKPLTEKQVKNINQMKTQDEHYKQLIVYIQFDHPSARQQTKQFIYCLQVCIINSFIIFRHKYLGHQVDEYGNEDNEQKKQQKFSTRDYIQLIVDALEPLITRNQINPNNQIQTLQNLVKLNDLFVPRKNTKFKISNSIQNIMQNHSMVPIKQFITEAKDPSRSCCMCSAKTRSLCSCNQYLCNNCHKIHLLIEYEQSQKTITQISQIFQ</sequence>
<evidence type="ECO:0000313" key="2">
    <source>
        <dbReference type="EMBL" id="CAI9912578.1"/>
    </source>
</evidence>
<reference evidence="2" key="1">
    <citation type="submission" date="2023-06" db="EMBL/GenBank/DDBJ databases">
        <authorList>
            <person name="Kurt Z."/>
        </authorList>
    </citation>
    <scope>NUCLEOTIDE SEQUENCE</scope>
</reference>
<dbReference type="EMBL" id="CAXDID020000038">
    <property type="protein sequence ID" value="CAL5998317.1"/>
    <property type="molecule type" value="Genomic_DNA"/>
</dbReference>
<reference evidence="3 4" key="2">
    <citation type="submission" date="2024-07" db="EMBL/GenBank/DDBJ databases">
        <authorList>
            <person name="Akdeniz Z."/>
        </authorList>
    </citation>
    <scope>NUCLEOTIDE SEQUENCE [LARGE SCALE GENOMIC DNA]</scope>
</reference>
<proteinExistence type="predicted"/>
<evidence type="ECO:0000259" key="1">
    <source>
        <dbReference type="Pfam" id="PF13843"/>
    </source>
</evidence>
<comment type="caution">
    <text evidence="2">The sequence shown here is derived from an EMBL/GenBank/DDBJ whole genome shotgun (WGS) entry which is preliminary data.</text>
</comment>
<accession>A0AA86N4A7</accession>
<feature type="domain" description="PiggyBac transposable element-derived protein" evidence="1">
    <location>
        <begin position="10"/>
        <end position="109"/>
    </location>
</feature>
<dbReference type="Pfam" id="PF13843">
    <property type="entry name" value="DDE_Tnp_1_7"/>
    <property type="match status" value="1"/>
</dbReference>
<dbReference type="Proteomes" id="UP001642409">
    <property type="component" value="Unassembled WGS sequence"/>
</dbReference>
<dbReference type="InterPro" id="IPR029526">
    <property type="entry name" value="PGBD"/>
</dbReference>
<keyword evidence="4" id="KW-1185">Reference proteome</keyword>
<name>A0AA86N4A7_9EUKA</name>
<organism evidence="2">
    <name type="scientific">Hexamita inflata</name>
    <dbReference type="NCBI Taxonomy" id="28002"/>
    <lineage>
        <taxon>Eukaryota</taxon>
        <taxon>Metamonada</taxon>
        <taxon>Diplomonadida</taxon>
        <taxon>Hexamitidae</taxon>
        <taxon>Hexamitinae</taxon>
        <taxon>Hexamita</taxon>
    </lineage>
</organism>
<evidence type="ECO:0000313" key="4">
    <source>
        <dbReference type="Proteomes" id="UP001642409"/>
    </source>
</evidence>
<evidence type="ECO:0000313" key="3">
    <source>
        <dbReference type="EMBL" id="CAL5998317.1"/>
    </source>
</evidence>
<gene>
    <name evidence="3" type="ORF">HINF_LOCUS15673</name>
    <name evidence="2" type="ORF">HINF_LOCUS223</name>
</gene>
<dbReference type="EMBL" id="CATOUU010000003">
    <property type="protein sequence ID" value="CAI9912578.1"/>
    <property type="molecule type" value="Genomic_DNA"/>
</dbReference>
<dbReference type="AlphaFoldDB" id="A0AA86N4A7"/>
<protein>
    <submittedName>
        <fullName evidence="2">Transposase IS4</fullName>
    </submittedName>
    <submittedName>
        <fullName evidence="3">Transposase_IS4</fullName>
    </submittedName>
</protein>